<evidence type="ECO:0000313" key="3">
    <source>
        <dbReference type="Proteomes" id="UP001215598"/>
    </source>
</evidence>
<reference evidence="2" key="1">
    <citation type="submission" date="2023-03" db="EMBL/GenBank/DDBJ databases">
        <title>Massive genome expansion in bonnet fungi (Mycena s.s.) driven by repeated elements and novel gene families across ecological guilds.</title>
        <authorList>
            <consortium name="Lawrence Berkeley National Laboratory"/>
            <person name="Harder C.B."/>
            <person name="Miyauchi S."/>
            <person name="Viragh M."/>
            <person name="Kuo A."/>
            <person name="Thoen E."/>
            <person name="Andreopoulos B."/>
            <person name="Lu D."/>
            <person name="Skrede I."/>
            <person name="Drula E."/>
            <person name="Henrissat B."/>
            <person name="Morin E."/>
            <person name="Kohler A."/>
            <person name="Barry K."/>
            <person name="LaButti K."/>
            <person name="Morin E."/>
            <person name="Salamov A."/>
            <person name="Lipzen A."/>
            <person name="Mereny Z."/>
            <person name="Hegedus B."/>
            <person name="Baldrian P."/>
            <person name="Stursova M."/>
            <person name="Weitz H."/>
            <person name="Taylor A."/>
            <person name="Grigoriev I.V."/>
            <person name="Nagy L.G."/>
            <person name="Martin F."/>
            <person name="Kauserud H."/>
        </authorList>
    </citation>
    <scope>NUCLEOTIDE SEQUENCE</scope>
    <source>
        <strain evidence="2">CBHHK182m</strain>
    </source>
</reference>
<dbReference type="AlphaFoldDB" id="A0AAD7JBK4"/>
<proteinExistence type="predicted"/>
<accession>A0AAD7JBK4</accession>
<organism evidence="2 3">
    <name type="scientific">Mycena metata</name>
    <dbReference type="NCBI Taxonomy" id="1033252"/>
    <lineage>
        <taxon>Eukaryota</taxon>
        <taxon>Fungi</taxon>
        <taxon>Dikarya</taxon>
        <taxon>Basidiomycota</taxon>
        <taxon>Agaricomycotina</taxon>
        <taxon>Agaricomycetes</taxon>
        <taxon>Agaricomycetidae</taxon>
        <taxon>Agaricales</taxon>
        <taxon>Marasmiineae</taxon>
        <taxon>Mycenaceae</taxon>
        <taxon>Mycena</taxon>
    </lineage>
</organism>
<dbReference type="EMBL" id="JARKIB010000035">
    <property type="protein sequence ID" value="KAJ7761394.1"/>
    <property type="molecule type" value="Genomic_DNA"/>
</dbReference>
<feature type="region of interest" description="Disordered" evidence="1">
    <location>
        <begin position="1"/>
        <end position="51"/>
    </location>
</feature>
<gene>
    <name evidence="2" type="ORF">B0H16DRAFT_1719558</name>
</gene>
<keyword evidence="3" id="KW-1185">Reference proteome</keyword>
<evidence type="ECO:0000313" key="2">
    <source>
        <dbReference type="EMBL" id="KAJ7761394.1"/>
    </source>
</evidence>
<name>A0AAD7JBK4_9AGAR</name>
<protein>
    <submittedName>
        <fullName evidence="2">Uncharacterized protein</fullName>
    </submittedName>
</protein>
<comment type="caution">
    <text evidence="2">The sequence shown here is derived from an EMBL/GenBank/DDBJ whole genome shotgun (WGS) entry which is preliminary data.</text>
</comment>
<dbReference type="Proteomes" id="UP001215598">
    <property type="component" value="Unassembled WGS sequence"/>
</dbReference>
<evidence type="ECO:0000256" key="1">
    <source>
        <dbReference type="SAM" id="MobiDB-lite"/>
    </source>
</evidence>
<feature type="compositionally biased region" description="Low complexity" evidence="1">
    <location>
        <begin position="1"/>
        <end position="24"/>
    </location>
</feature>
<sequence>MNAASSSSQWASSSGSSSGSSSMSPPAFTNPLGVTNPGLRSESSPPACGQNYPAQQWAPNYRITPAEMLQNADHNALIMSGNPTYARLVTLYTEKRQNTRYPSRLSTLHNISLKSKTLSRQAYILLATSVPQVFRIIPNVLSLDLPSDFSLAANNSNSLPADNSRSHDNFPLVQFWNRKDLKENDVATIGDDEKHQKLGFLEHEDGIDPCPQIM</sequence>